<proteinExistence type="predicted"/>
<sequence>MPSRLPSWMAMRPDDAYVRPVRLSLQQPEPSDVPHSRTQRLPRHAVPGPIGLVFNGLTPSKAATLGSAGPLSFLVLDDLLFPA</sequence>
<gene>
    <name evidence="1" type="ORF">DY000_02020190</name>
</gene>
<accession>A0ABQ7EDL7</accession>
<comment type="caution">
    <text evidence="1">The sequence shown here is derived from an EMBL/GenBank/DDBJ whole genome shotgun (WGS) entry which is preliminary data.</text>
</comment>
<reference evidence="1 2" key="1">
    <citation type="journal article" date="2020" name="BMC Genomics">
        <title>Intraspecific diversification of the crop wild relative Brassica cretica Lam. using demographic model selection.</title>
        <authorList>
            <person name="Kioukis A."/>
            <person name="Michalopoulou V.A."/>
            <person name="Briers L."/>
            <person name="Pirintsos S."/>
            <person name="Studholme D.J."/>
            <person name="Pavlidis P."/>
            <person name="Sarris P.F."/>
        </authorList>
    </citation>
    <scope>NUCLEOTIDE SEQUENCE [LARGE SCALE GENOMIC DNA]</scope>
    <source>
        <strain evidence="2">cv. PFS-1207/04</strain>
    </source>
</reference>
<keyword evidence="2" id="KW-1185">Reference proteome</keyword>
<dbReference type="EMBL" id="QGKV02000299">
    <property type="protein sequence ID" value="KAF3595054.1"/>
    <property type="molecule type" value="Genomic_DNA"/>
</dbReference>
<protein>
    <submittedName>
        <fullName evidence="1">Uncharacterized protein</fullName>
    </submittedName>
</protein>
<evidence type="ECO:0000313" key="1">
    <source>
        <dbReference type="EMBL" id="KAF3595054.1"/>
    </source>
</evidence>
<organism evidence="1 2">
    <name type="scientific">Brassica cretica</name>
    <name type="common">Mustard</name>
    <dbReference type="NCBI Taxonomy" id="69181"/>
    <lineage>
        <taxon>Eukaryota</taxon>
        <taxon>Viridiplantae</taxon>
        <taxon>Streptophyta</taxon>
        <taxon>Embryophyta</taxon>
        <taxon>Tracheophyta</taxon>
        <taxon>Spermatophyta</taxon>
        <taxon>Magnoliopsida</taxon>
        <taxon>eudicotyledons</taxon>
        <taxon>Gunneridae</taxon>
        <taxon>Pentapetalae</taxon>
        <taxon>rosids</taxon>
        <taxon>malvids</taxon>
        <taxon>Brassicales</taxon>
        <taxon>Brassicaceae</taxon>
        <taxon>Brassiceae</taxon>
        <taxon>Brassica</taxon>
    </lineage>
</organism>
<dbReference type="Proteomes" id="UP000266723">
    <property type="component" value="Unassembled WGS sequence"/>
</dbReference>
<name>A0ABQ7EDL7_BRACR</name>
<evidence type="ECO:0000313" key="2">
    <source>
        <dbReference type="Proteomes" id="UP000266723"/>
    </source>
</evidence>